<dbReference type="VEuPathDB" id="FungiDB:GLRG_00402"/>
<dbReference type="AlphaFoldDB" id="E3Q2F7"/>
<accession>E3Q2F7</accession>
<evidence type="ECO:0000313" key="2">
    <source>
        <dbReference type="EMBL" id="EFQ25258.1"/>
    </source>
</evidence>
<reference evidence="3" key="1">
    <citation type="journal article" date="2012" name="Nat. Genet.">
        <title>Lifestyle transitions in plant pathogenic Colletotrichum fungi deciphered by genome and transcriptome analyses.</title>
        <authorList>
            <person name="O'Connell R.J."/>
            <person name="Thon M.R."/>
            <person name="Hacquard S."/>
            <person name="Amyotte S.G."/>
            <person name="Kleemann J."/>
            <person name="Torres M.F."/>
            <person name="Damm U."/>
            <person name="Buiate E.A."/>
            <person name="Epstein L."/>
            <person name="Alkan N."/>
            <person name="Altmueller J."/>
            <person name="Alvarado-Balderrama L."/>
            <person name="Bauser C.A."/>
            <person name="Becker C."/>
            <person name="Birren B.W."/>
            <person name="Chen Z."/>
            <person name="Choi J."/>
            <person name="Crouch J.A."/>
            <person name="Duvick J.P."/>
            <person name="Farman M.A."/>
            <person name="Gan P."/>
            <person name="Heiman D."/>
            <person name="Henrissat B."/>
            <person name="Howard R.J."/>
            <person name="Kabbage M."/>
            <person name="Koch C."/>
            <person name="Kracher B."/>
            <person name="Kubo Y."/>
            <person name="Law A.D."/>
            <person name="Lebrun M.-H."/>
            <person name="Lee Y.-H."/>
            <person name="Miyara I."/>
            <person name="Moore N."/>
            <person name="Neumann U."/>
            <person name="Nordstroem K."/>
            <person name="Panaccione D.G."/>
            <person name="Panstruga R."/>
            <person name="Place M."/>
            <person name="Proctor R.H."/>
            <person name="Prusky D."/>
            <person name="Rech G."/>
            <person name="Reinhardt R."/>
            <person name="Rollins J.A."/>
            <person name="Rounsley S."/>
            <person name="Schardl C.L."/>
            <person name="Schwartz D.C."/>
            <person name="Shenoy N."/>
            <person name="Shirasu K."/>
            <person name="Sikhakolli U.R."/>
            <person name="Stueber K."/>
            <person name="Sukno S.A."/>
            <person name="Sweigard J.A."/>
            <person name="Takano Y."/>
            <person name="Takahara H."/>
            <person name="Trail F."/>
            <person name="van der Does H.C."/>
            <person name="Voll L.M."/>
            <person name="Will I."/>
            <person name="Young S."/>
            <person name="Zeng Q."/>
            <person name="Zhang J."/>
            <person name="Zhou S."/>
            <person name="Dickman M.B."/>
            <person name="Schulze-Lefert P."/>
            <person name="Ver Loren van Themaat E."/>
            <person name="Ma L.-J."/>
            <person name="Vaillancourt L.J."/>
        </authorList>
    </citation>
    <scope>NUCLEOTIDE SEQUENCE [LARGE SCALE GENOMIC DNA]</scope>
    <source>
        <strain evidence="3">M1.001 / M2 / FGSC 10212</strain>
    </source>
</reference>
<dbReference type="GeneID" id="24405767"/>
<dbReference type="Proteomes" id="UP000008782">
    <property type="component" value="Unassembled WGS sequence"/>
</dbReference>
<feature type="region of interest" description="Disordered" evidence="1">
    <location>
        <begin position="1"/>
        <end position="27"/>
    </location>
</feature>
<evidence type="ECO:0000313" key="3">
    <source>
        <dbReference type="Proteomes" id="UP000008782"/>
    </source>
</evidence>
<name>E3Q2F7_COLGM</name>
<organism evidence="3">
    <name type="scientific">Colletotrichum graminicola (strain M1.001 / M2 / FGSC 10212)</name>
    <name type="common">Maize anthracnose fungus</name>
    <name type="synonym">Glomerella graminicola</name>
    <dbReference type="NCBI Taxonomy" id="645133"/>
    <lineage>
        <taxon>Eukaryota</taxon>
        <taxon>Fungi</taxon>
        <taxon>Dikarya</taxon>
        <taxon>Ascomycota</taxon>
        <taxon>Pezizomycotina</taxon>
        <taxon>Sordariomycetes</taxon>
        <taxon>Hypocreomycetidae</taxon>
        <taxon>Glomerellales</taxon>
        <taxon>Glomerellaceae</taxon>
        <taxon>Colletotrichum</taxon>
        <taxon>Colletotrichum graminicola species complex</taxon>
    </lineage>
</organism>
<sequence length="63" mass="6948">MKAGAVSARADEGWHSHSIASGKEQPVRLDGDSGLVSVLFRRRRLRNIRTKQVPTKASFKEGT</sequence>
<keyword evidence="3" id="KW-1185">Reference proteome</keyword>
<dbReference type="EMBL" id="GG697331">
    <property type="protein sequence ID" value="EFQ25258.1"/>
    <property type="molecule type" value="Genomic_DNA"/>
</dbReference>
<protein>
    <submittedName>
        <fullName evidence="2">Uncharacterized protein</fullName>
    </submittedName>
</protein>
<evidence type="ECO:0000256" key="1">
    <source>
        <dbReference type="SAM" id="MobiDB-lite"/>
    </source>
</evidence>
<gene>
    <name evidence="2" type="ORF">GLRG_00402</name>
</gene>
<dbReference type="HOGENOM" id="CLU_2885641_0_0_1"/>
<proteinExistence type="predicted"/>
<dbReference type="RefSeq" id="XP_008089278.1">
    <property type="nucleotide sequence ID" value="XM_008091087.1"/>
</dbReference>